<protein>
    <submittedName>
        <fullName evidence="1">Uncharacterized protein</fullName>
    </submittedName>
</protein>
<evidence type="ECO:0000313" key="2">
    <source>
        <dbReference type="Proteomes" id="UP000601435"/>
    </source>
</evidence>
<evidence type="ECO:0000313" key="1">
    <source>
        <dbReference type="EMBL" id="CAE7943363.1"/>
    </source>
</evidence>
<gene>
    <name evidence="1" type="ORF">SNEC2469_LOCUS35026</name>
</gene>
<organism evidence="1 2">
    <name type="scientific">Symbiodinium necroappetens</name>
    <dbReference type="NCBI Taxonomy" id="1628268"/>
    <lineage>
        <taxon>Eukaryota</taxon>
        <taxon>Sar</taxon>
        <taxon>Alveolata</taxon>
        <taxon>Dinophyceae</taxon>
        <taxon>Suessiales</taxon>
        <taxon>Symbiodiniaceae</taxon>
        <taxon>Symbiodinium</taxon>
    </lineage>
</organism>
<dbReference type="AlphaFoldDB" id="A0A813CFW4"/>
<dbReference type="Proteomes" id="UP000601435">
    <property type="component" value="Unassembled WGS sequence"/>
</dbReference>
<keyword evidence="2" id="KW-1185">Reference proteome</keyword>
<sequence>MQFKSLGASVPQAVAGARNPAYGRKLGELQFDLRGEPNLHCPLMTSLHADVYALQALGRHREGNVIMSAWLRLGYIDVKELAALKFEGDQDRLEEVLRQVKGSMESLINLDELPDLQLETAAADLDAAVLAQALVGTRHTWWHHTTEETCVPLPSWANKPLELLIQKWVKEWQAWETEVQQRPGQALTAGRQRKYNEWLANPERHIIMDLNKQQEAVAPSSQNPQHVALCIHMAREPEKLSIKVQDTYRLLFVRQYLHGEVSPSTNTLTPEVCHPVPASAEQVVVDVAEAAAAEA</sequence>
<proteinExistence type="predicted"/>
<feature type="non-terminal residue" evidence="1">
    <location>
        <position position="1"/>
    </location>
</feature>
<comment type="caution">
    <text evidence="1">The sequence shown here is derived from an EMBL/GenBank/DDBJ whole genome shotgun (WGS) entry which is preliminary data.</text>
</comment>
<name>A0A813CFW4_9DINO</name>
<dbReference type="EMBL" id="CAJNJA010099348">
    <property type="protein sequence ID" value="CAE7943363.1"/>
    <property type="molecule type" value="Genomic_DNA"/>
</dbReference>
<reference evidence="1" key="1">
    <citation type="submission" date="2021-02" db="EMBL/GenBank/DDBJ databases">
        <authorList>
            <person name="Dougan E. K."/>
            <person name="Rhodes N."/>
            <person name="Thang M."/>
            <person name="Chan C."/>
        </authorList>
    </citation>
    <scope>NUCLEOTIDE SEQUENCE</scope>
</reference>
<accession>A0A813CFW4</accession>